<evidence type="ECO:0000313" key="2">
    <source>
        <dbReference type="Proteomes" id="UP000184389"/>
    </source>
</evidence>
<evidence type="ECO:0000313" key="1">
    <source>
        <dbReference type="EMBL" id="SHH78772.1"/>
    </source>
</evidence>
<gene>
    <name evidence="1" type="ORF">SAMN02745180_01058</name>
</gene>
<dbReference type="OrthoDB" id="9789943at2"/>
<sequence length="370" mass="43458">MIWFYIILVVLTFSLNKLTIKYGFDKINYKREISKKNVEIDEEFDITTIVENNKRLPVTFLQVNERFPESFCFKFKTNSTETPGYVAHTVDFFLMPYQRVKKTYTMLSTQRGVYMFRNASLSLGDFIGFESKDKEVEYLQELVVLPKPLYLEDSLVPYGNYMGDISVRRWIIDDPLMTLGIREYTGREPQKHIHWNSSIKYGKLMVKNFDFTTDNSLVFILNTESHKPFWSFIDKEGIEECISLSRGILEEIEEAKIPYGFTTNSQIYGFYNGENITYPGVGTSHLQYLLEMLGRVSYSITVPLEELVENIMNRSEKYTTYVIVTPRVFKSYIEPIESLNRQVNRLIIISLEEENLDCLSESIIKYVRRK</sequence>
<accession>A0A1M5VU26</accession>
<dbReference type="Proteomes" id="UP000184389">
    <property type="component" value="Unassembled WGS sequence"/>
</dbReference>
<name>A0A1M5VU26_9FIRM</name>
<dbReference type="AlphaFoldDB" id="A0A1M5VU26"/>
<reference evidence="1 2" key="1">
    <citation type="submission" date="2016-11" db="EMBL/GenBank/DDBJ databases">
        <authorList>
            <person name="Jaros S."/>
            <person name="Januszkiewicz K."/>
            <person name="Wedrychowicz H."/>
        </authorList>
    </citation>
    <scope>NUCLEOTIDE SEQUENCE [LARGE SCALE GENOMIC DNA]</scope>
    <source>
        <strain evidence="1 2">DSM 13106</strain>
    </source>
</reference>
<dbReference type="STRING" id="1123281.SAMN02745180_01058"/>
<protein>
    <submittedName>
        <fullName evidence="1">Uncharacterized conserved protein, DUF58 family, contains vWF domain</fullName>
    </submittedName>
</protein>
<dbReference type="PANTHER" id="PTHR34351">
    <property type="entry name" value="SLR1927 PROTEIN-RELATED"/>
    <property type="match status" value="1"/>
</dbReference>
<dbReference type="PANTHER" id="PTHR34351:SF2">
    <property type="entry name" value="DUF58 DOMAIN-CONTAINING PROTEIN"/>
    <property type="match status" value="1"/>
</dbReference>
<organism evidence="1 2">
    <name type="scientific">Sporanaerobacter acetigenes DSM 13106</name>
    <dbReference type="NCBI Taxonomy" id="1123281"/>
    <lineage>
        <taxon>Bacteria</taxon>
        <taxon>Bacillati</taxon>
        <taxon>Bacillota</taxon>
        <taxon>Tissierellia</taxon>
        <taxon>Tissierellales</taxon>
        <taxon>Sporanaerobacteraceae</taxon>
        <taxon>Sporanaerobacter</taxon>
    </lineage>
</organism>
<dbReference type="RefSeq" id="WP_072743735.1">
    <property type="nucleotide sequence ID" value="NZ_FQXR01000004.1"/>
</dbReference>
<dbReference type="EMBL" id="FQXR01000004">
    <property type="protein sequence ID" value="SHH78772.1"/>
    <property type="molecule type" value="Genomic_DNA"/>
</dbReference>
<keyword evidence="2" id="KW-1185">Reference proteome</keyword>
<proteinExistence type="predicted"/>